<dbReference type="GO" id="GO:0015679">
    <property type="term" value="P:plasma membrane copper ion transport"/>
    <property type="evidence" value="ECO:0007669"/>
    <property type="project" value="TreeGrafter"/>
</dbReference>
<dbReference type="PANTHER" id="PTHR30097:SF4">
    <property type="entry name" value="SLR6042 PROTEIN"/>
    <property type="match status" value="1"/>
</dbReference>
<evidence type="ECO:0000256" key="3">
    <source>
        <dbReference type="ARBA" id="ARBA00007931"/>
    </source>
</evidence>
<dbReference type="EMBL" id="QDKJ01000004">
    <property type="protein sequence ID" value="PWC13618.1"/>
    <property type="molecule type" value="Genomic_DNA"/>
</dbReference>
<evidence type="ECO:0000256" key="5">
    <source>
        <dbReference type="ARBA" id="ARBA00022692"/>
    </source>
</evidence>
<comment type="caution">
    <text evidence="10">The sequence shown here is derived from an EMBL/GenBank/DDBJ whole genome shotgun (WGS) entry which is preliminary data.</text>
</comment>
<keyword evidence="4" id="KW-0813">Transport</keyword>
<accession>A0A2U1TW33</accession>
<evidence type="ECO:0000256" key="1">
    <source>
        <dbReference type="ARBA" id="ARBA00001947"/>
    </source>
</evidence>
<dbReference type="Proteomes" id="UP000245138">
    <property type="component" value="Unassembled WGS sequence"/>
</dbReference>
<dbReference type="GO" id="GO:0016020">
    <property type="term" value="C:membrane"/>
    <property type="evidence" value="ECO:0007669"/>
    <property type="project" value="UniProtKB-SubCell"/>
</dbReference>
<comment type="similarity">
    <text evidence="3">Belongs to the peptidase M50B family.</text>
</comment>
<organism evidence="10 11">
    <name type="scientific">Brenneria roseae subsp. americana</name>
    <dbReference type="NCBI Taxonomy" id="1508507"/>
    <lineage>
        <taxon>Bacteria</taxon>
        <taxon>Pseudomonadati</taxon>
        <taxon>Pseudomonadota</taxon>
        <taxon>Gammaproteobacteria</taxon>
        <taxon>Enterobacterales</taxon>
        <taxon>Pectobacteriaceae</taxon>
        <taxon>Brenneria</taxon>
    </lineage>
</organism>
<gene>
    <name evidence="10" type="ORF">B4923_06620</name>
</gene>
<keyword evidence="7 8" id="KW-0472">Membrane</keyword>
<name>A0A2U1TW33_9GAMM</name>
<feature type="transmembrane region" description="Helical" evidence="8">
    <location>
        <begin position="146"/>
        <end position="163"/>
    </location>
</feature>
<evidence type="ECO:0000256" key="7">
    <source>
        <dbReference type="ARBA" id="ARBA00023136"/>
    </source>
</evidence>
<reference evidence="10 11" key="1">
    <citation type="submission" date="2018-04" db="EMBL/GenBank/DDBJ databases">
        <title>Brenneria corticis sp.nov.</title>
        <authorList>
            <person name="Li Y."/>
        </authorList>
    </citation>
    <scope>NUCLEOTIDE SEQUENCE [LARGE SCALE GENOMIC DNA]</scope>
    <source>
        <strain evidence="10 11">LMG 27715</strain>
    </source>
</reference>
<evidence type="ECO:0000256" key="4">
    <source>
        <dbReference type="ARBA" id="ARBA00022448"/>
    </source>
</evidence>
<sequence length="700" mass="79657">MAALPPLRDDLQISGAAPALDGSPQWTLADSISGRYFKLNNTAIRLLRHWSLQDSEQVISAVNREPGVPISYEELDSFLRFLRAHDLIAASDPEQRGSYAIKAANRRQSLLKQALHQYLFFRIPLWRPEPFLNKTWPWLQKYGSSLLRFAFPVLFLLGLFLVSRDWPRYRSSFPHLFSMEGMIAFGCALVFAKFIHELGHAYMAKKAGCRVQSMGVAFIVMFPMFYTDVSDAWRVKEHGARLLIGAGGILAELLLATVALLAWSVLPEGPLHSAAFLLSSATWITTIIININPLMRFDGYFMLSDFWRIDNLQGRAYALCRWHLRETLFGYGESPPERWSPRMGRRLLLWGYASWIWRFFLFFGIALAVYHYFFKVLGIFLMLVEIGWFIGLPIIQEVGQWWKQRQRSRLSVVLRTGLLVLLLSVLLFFPWRSQVEMPAILEAPRTSTLYAPVPAQIRQLHVTDGQLVQAGDLLLELTSADLDFRLRIVRQRIAILQLQLRRQAASRDTIGETLILEQELAESLAQYRGLRAQQTRLQIRAPQSGQVRDVAIDLTAGRWLGTELPVLRVVDTRSGRLRGYLREDNLHRITVGTTGKFIADDPVWPATSALVQAIDPTGIPTLDREMLASDRGGPIAVRRDDQKKPRPVQAWYGVNIDVTSDRALPKQPLRGVVVINGERESLFTSIWRRLAAIGVRESGF</sequence>
<feature type="transmembrane region" description="Helical" evidence="8">
    <location>
        <begin position="372"/>
        <end position="391"/>
    </location>
</feature>
<feature type="transmembrane region" description="Helical" evidence="8">
    <location>
        <begin position="271"/>
        <end position="292"/>
    </location>
</feature>
<evidence type="ECO:0000256" key="8">
    <source>
        <dbReference type="SAM" id="Phobius"/>
    </source>
</evidence>
<keyword evidence="11" id="KW-1185">Reference proteome</keyword>
<comment type="subcellular location">
    <subcellularLocation>
        <location evidence="2">Membrane</location>
        <topology evidence="2">Multi-pass membrane protein</topology>
    </subcellularLocation>
</comment>
<dbReference type="RefSeq" id="WP_109053568.1">
    <property type="nucleotide sequence ID" value="NZ_QDKJ01000004.1"/>
</dbReference>
<dbReference type="OrthoDB" id="9759690at2"/>
<dbReference type="InterPro" id="IPR051909">
    <property type="entry name" value="MFP_Cation_Efflux"/>
</dbReference>
<dbReference type="AlphaFoldDB" id="A0A2U1TW33"/>
<feature type="domain" description="Peptidase M50" evidence="9">
    <location>
        <begin position="187"/>
        <end position="283"/>
    </location>
</feature>
<comment type="cofactor">
    <cofactor evidence="1">
        <name>Zn(2+)</name>
        <dbReference type="ChEBI" id="CHEBI:29105"/>
    </cofactor>
</comment>
<dbReference type="Gene3D" id="2.40.50.100">
    <property type="match status" value="1"/>
</dbReference>
<evidence type="ECO:0000313" key="11">
    <source>
        <dbReference type="Proteomes" id="UP000245138"/>
    </source>
</evidence>
<protein>
    <submittedName>
        <fullName evidence="10">Peptidase M50</fullName>
    </submittedName>
</protein>
<evidence type="ECO:0000256" key="6">
    <source>
        <dbReference type="ARBA" id="ARBA00022989"/>
    </source>
</evidence>
<proteinExistence type="inferred from homology"/>
<dbReference type="GO" id="GO:0060003">
    <property type="term" value="P:copper ion export"/>
    <property type="evidence" value="ECO:0007669"/>
    <property type="project" value="TreeGrafter"/>
</dbReference>
<evidence type="ECO:0000259" key="9">
    <source>
        <dbReference type="Pfam" id="PF02163"/>
    </source>
</evidence>
<dbReference type="Pfam" id="PF02163">
    <property type="entry name" value="Peptidase_M50"/>
    <property type="match status" value="1"/>
</dbReference>
<dbReference type="SUPFAM" id="SSF111369">
    <property type="entry name" value="HlyD-like secretion proteins"/>
    <property type="match status" value="1"/>
</dbReference>
<feature type="transmembrane region" description="Helical" evidence="8">
    <location>
        <begin position="412"/>
        <end position="431"/>
    </location>
</feature>
<evidence type="ECO:0000256" key="2">
    <source>
        <dbReference type="ARBA" id="ARBA00004141"/>
    </source>
</evidence>
<feature type="transmembrane region" description="Helical" evidence="8">
    <location>
        <begin position="242"/>
        <end position="265"/>
    </location>
</feature>
<keyword evidence="5 8" id="KW-0812">Transmembrane</keyword>
<dbReference type="GO" id="GO:0030313">
    <property type="term" value="C:cell envelope"/>
    <property type="evidence" value="ECO:0007669"/>
    <property type="project" value="TreeGrafter"/>
</dbReference>
<feature type="transmembrane region" description="Helical" evidence="8">
    <location>
        <begin position="347"/>
        <end position="366"/>
    </location>
</feature>
<dbReference type="PANTHER" id="PTHR30097">
    <property type="entry name" value="CATION EFFLUX SYSTEM PROTEIN CUSB"/>
    <property type="match status" value="1"/>
</dbReference>
<dbReference type="InterPro" id="IPR008915">
    <property type="entry name" value="Peptidase_M50"/>
</dbReference>
<keyword evidence="6 8" id="KW-1133">Transmembrane helix</keyword>
<evidence type="ECO:0000313" key="10">
    <source>
        <dbReference type="EMBL" id="PWC13618.1"/>
    </source>
</evidence>
<feature type="transmembrane region" description="Helical" evidence="8">
    <location>
        <begin position="175"/>
        <end position="195"/>
    </location>
</feature>
<dbReference type="GO" id="GO:0006508">
    <property type="term" value="P:proteolysis"/>
    <property type="evidence" value="ECO:0007669"/>
    <property type="project" value="InterPro"/>
</dbReference>